<evidence type="ECO:0000313" key="2">
    <source>
        <dbReference type="Proteomes" id="UP001154272"/>
    </source>
</evidence>
<name>A0ABM9HMW6_9PROT</name>
<evidence type="ECO:0000313" key="1">
    <source>
        <dbReference type="EMBL" id="CAI3936621.1"/>
    </source>
</evidence>
<evidence type="ECO:0008006" key="3">
    <source>
        <dbReference type="Google" id="ProtNLM"/>
    </source>
</evidence>
<accession>A0ABM9HMW6</accession>
<sequence length="150" mass="16989">MSELSMIKKKIRYFFTNSMLLGLTCLALNACGSKLAEDHPQGIWLGKMEVEQGTCPTDRIAALRVDKKMVLFSPDNGALILRGDFDKKQKPRHLVAKLHRVDMDHKPYDLIFEGKAKDENIIGTYGTPDCRAHITFYRPKHYGLSDAIAH</sequence>
<dbReference type="EMBL" id="CAMXCH010000002">
    <property type="protein sequence ID" value="CAI3936621.1"/>
    <property type="molecule type" value="Genomic_DNA"/>
</dbReference>
<gene>
    <name evidence="1" type="ORF">R83534S58_LOCUS866</name>
</gene>
<protein>
    <recommendedName>
        <fullName evidence="3">Lipoprotein</fullName>
    </recommendedName>
</protein>
<proteinExistence type="predicted"/>
<reference evidence="1" key="1">
    <citation type="submission" date="2022-10" db="EMBL/GenBank/DDBJ databases">
        <authorList>
            <person name="Botero Cardona J."/>
        </authorList>
    </citation>
    <scope>NUCLEOTIDE SEQUENCE</scope>
    <source>
        <strain evidence="1">R-83534</strain>
    </source>
</reference>
<dbReference type="Proteomes" id="UP001154272">
    <property type="component" value="Unassembled WGS sequence"/>
</dbReference>
<keyword evidence="2" id="KW-1185">Reference proteome</keyword>
<organism evidence="1 2">
    <name type="scientific">Commensalibacter papalotli</name>
    <name type="common">ex Botero et al. 2024</name>
    <dbReference type="NCBI Taxonomy" id="2972766"/>
    <lineage>
        <taxon>Bacteria</taxon>
        <taxon>Pseudomonadati</taxon>
        <taxon>Pseudomonadota</taxon>
        <taxon>Alphaproteobacteria</taxon>
        <taxon>Acetobacterales</taxon>
        <taxon>Acetobacteraceae</taxon>
    </lineage>
</organism>
<comment type="caution">
    <text evidence="1">The sequence shown here is derived from an EMBL/GenBank/DDBJ whole genome shotgun (WGS) entry which is preliminary data.</text>
</comment>